<proteinExistence type="predicted"/>
<dbReference type="GO" id="GO:0003723">
    <property type="term" value="F:RNA binding"/>
    <property type="evidence" value="ECO:0007669"/>
    <property type="project" value="InterPro"/>
</dbReference>
<sequence>MRLLTLGTIKLFWENHADAKFVLKAWVKTVQRAQWCCFADVKKEYSSADVLPGNRVVFNIKGNKYRIVVKIHYNTKFMFVRFIGTHAEYDKIDAETI</sequence>
<dbReference type="GO" id="GO:0110001">
    <property type="term" value="C:toxin-antitoxin complex"/>
    <property type="evidence" value="ECO:0007669"/>
    <property type="project" value="InterPro"/>
</dbReference>
<dbReference type="EMBL" id="CAAHFH010000002">
    <property type="protein sequence ID" value="VGO20898.1"/>
    <property type="molecule type" value="Genomic_DNA"/>
</dbReference>
<gene>
    <name evidence="1" type="ORF">SCARR_02965</name>
</gene>
<evidence type="ECO:0000313" key="1">
    <source>
        <dbReference type="EMBL" id="VGO20898.1"/>
    </source>
</evidence>
<dbReference type="InterPro" id="IPR018669">
    <property type="entry name" value="Toxin_HigB"/>
</dbReference>
<evidence type="ECO:0008006" key="3">
    <source>
        <dbReference type="Google" id="ProtNLM"/>
    </source>
</evidence>
<evidence type="ECO:0000313" key="2">
    <source>
        <dbReference type="Proteomes" id="UP000346198"/>
    </source>
</evidence>
<organism evidence="1 2">
    <name type="scientific">Pontiella sulfatireligans</name>
    <dbReference type="NCBI Taxonomy" id="2750658"/>
    <lineage>
        <taxon>Bacteria</taxon>
        <taxon>Pseudomonadati</taxon>
        <taxon>Kiritimatiellota</taxon>
        <taxon>Kiritimatiellia</taxon>
        <taxon>Kiritimatiellales</taxon>
        <taxon>Pontiellaceae</taxon>
        <taxon>Pontiella</taxon>
    </lineage>
</organism>
<keyword evidence="2" id="KW-1185">Reference proteome</keyword>
<reference evidence="1 2" key="1">
    <citation type="submission" date="2019-04" db="EMBL/GenBank/DDBJ databases">
        <authorList>
            <person name="Van Vliet M D."/>
        </authorList>
    </citation>
    <scope>NUCLEOTIDE SEQUENCE [LARGE SCALE GENOMIC DNA]</scope>
    <source>
        <strain evidence="1 2">F21</strain>
    </source>
</reference>
<dbReference type="Proteomes" id="UP000346198">
    <property type="component" value="Unassembled WGS sequence"/>
</dbReference>
<dbReference type="GO" id="GO:0004519">
    <property type="term" value="F:endonuclease activity"/>
    <property type="evidence" value="ECO:0007669"/>
    <property type="project" value="InterPro"/>
</dbReference>
<accession>A0A6C2ULB9</accession>
<dbReference type="Pfam" id="PF09907">
    <property type="entry name" value="HigB_toxin"/>
    <property type="match status" value="1"/>
</dbReference>
<dbReference type="AlphaFoldDB" id="A0A6C2ULB9"/>
<protein>
    <recommendedName>
        <fullName evidence="3">mRNA interferase HigB</fullName>
    </recommendedName>
</protein>
<dbReference type="RefSeq" id="WP_136062402.1">
    <property type="nucleotide sequence ID" value="NZ_CAAHFH010000002.1"/>
</dbReference>
<name>A0A6C2ULB9_9BACT</name>